<name>A0AAD9L5F8_RIDPI</name>
<dbReference type="InterPro" id="IPR050410">
    <property type="entry name" value="CCR4/nocturin_mRNA_transcr"/>
</dbReference>
<evidence type="ECO:0000313" key="4">
    <source>
        <dbReference type="Proteomes" id="UP001209878"/>
    </source>
</evidence>
<feature type="compositionally biased region" description="Acidic residues" evidence="1">
    <location>
        <begin position="84"/>
        <end position="99"/>
    </location>
</feature>
<protein>
    <recommendedName>
        <fullName evidence="2">Endonuclease/exonuclease/phosphatase domain-containing protein</fullName>
    </recommendedName>
</protein>
<dbReference type="InterPro" id="IPR036691">
    <property type="entry name" value="Endo/exonu/phosph_ase_sf"/>
</dbReference>
<comment type="caution">
    <text evidence="3">The sequence shown here is derived from an EMBL/GenBank/DDBJ whole genome shotgun (WGS) entry which is preliminary data.</text>
</comment>
<organism evidence="3 4">
    <name type="scientific">Ridgeia piscesae</name>
    <name type="common">Tubeworm</name>
    <dbReference type="NCBI Taxonomy" id="27915"/>
    <lineage>
        <taxon>Eukaryota</taxon>
        <taxon>Metazoa</taxon>
        <taxon>Spiralia</taxon>
        <taxon>Lophotrochozoa</taxon>
        <taxon>Annelida</taxon>
        <taxon>Polychaeta</taxon>
        <taxon>Sedentaria</taxon>
        <taxon>Canalipalpata</taxon>
        <taxon>Sabellida</taxon>
        <taxon>Siboglinidae</taxon>
        <taxon>Ridgeia</taxon>
    </lineage>
</organism>
<dbReference type="Pfam" id="PF03372">
    <property type="entry name" value="Exo_endo_phos"/>
    <property type="match status" value="1"/>
</dbReference>
<accession>A0AAD9L5F8</accession>
<sequence>MPRKAKQDPDVERRVTRRSLQQSAPEAAAPVEEPPKPRAARAPKASPKAAKVSPAAAKGGPARGKTARGRGRGRGRKTAKKEESSDEGEEELMNEDETGGGDQPTEKVTPKKADKEEEAPEEKEEEKKVEEVPPTSGRRTRGSPRAPAPKTPPSRRSGRGAAKIATEKIGEQAAGEEPTLEEEEGSEVTSPGRRGRKRKSVEEYGSPVKKQKTVEGDVSEGKSSEQAMETEEPEKAAEDESKPVKEDVEMKPMEPTAVEPAQPQDEAKGKSGEPEEQATVKPAAEPQEDAKMEPAAPEEEAKPAEVIAEPKAGPVPPAVESEAAAPEEAAKDLLKDFVVVDKAEVPASDSPAIVAALPKHPEPQQPAPPVTQQVDIAAPRPVPAVVVTAPEAPALTPEVPAPAQPVPVKAPVVEAPKAVQAPVVQAPLAPAQQETVAAPTNVSSSNGDTSNTSQQGAATVAPVNSNHTAVGSIPVSNNLGSPPVNDELLAREFVANKSQGGAVDTTRQFSVVSYNILAECLALRSAKEGCYNWLSADNLLTEARSKRLLQELSFLDADIICLQEVGKDFFTGTLQPALQALGYEGEFIKRNDLTTDDGEATFFRSSLFKLIHSRGVVLSQLAFSELEKSSLDDAVKKSVRSAIESPAVAMLMQLQSKTTGKVLCVANIHVSYERFQRPDLQCVQAACAIKELVSLAGGADRPHIICGDFNSLPTSPVYQLTREGYLNDLSMAKLQALPSVQMADGQIMALVNLWWHIFQHTSNNMRSAYDTVLGCEPATSKSVKDGAPLSLDYLWYASNSLHVLGVLRTPTETVIKQGIPNSTYPSDHVSIKALLAFK</sequence>
<feature type="compositionally biased region" description="Basic and acidic residues" evidence="1">
    <location>
        <begin position="1"/>
        <end position="14"/>
    </location>
</feature>
<keyword evidence="4" id="KW-1185">Reference proteome</keyword>
<proteinExistence type="predicted"/>
<feature type="compositionally biased region" description="Low complexity" evidence="1">
    <location>
        <begin position="40"/>
        <end position="64"/>
    </location>
</feature>
<dbReference type="InterPro" id="IPR005135">
    <property type="entry name" value="Endo/exonuclease/phosphatase"/>
</dbReference>
<feature type="domain" description="Endonuclease/exonuclease/phosphatase" evidence="2">
    <location>
        <begin position="513"/>
        <end position="828"/>
    </location>
</feature>
<gene>
    <name evidence="3" type="ORF">NP493_306g00022</name>
</gene>
<dbReference type="Gene3D" id="3.60.10.10">
    <property type="entry name" value="Endonuclease/exonuclease/phosphatase"/>
    <property type="match status" value="1"/>
</dbReference>
<dbReference type="PANTHER" id="PTHR12121:SF34">
    <property type="entry name" value="PROTEIN ANGEL"/>
    <property type="match status" value="1"/>
</dbReference>
<evidence type="ECO:0000313" key="3">
    <source>
        <dbReference type="EMBL" id="KAK2183552.1"/>
    </source>
</evidence>
<feature type="compositionally biased region" description="Low complexity" evidence="1">
    <location>
        <begin position="304"/>
        <end position="327"/>
    </location>
</feature>
<feature type="compositionally biased region" description="Basic residues" evidence="1">
    <location>
        <begin position="65"/>
        <end position="79"/>
    </location>
</feature>
<feature type="compositionally biased region" description="Basic and acidic residues" evidence="1">
    <location>
        <begin position="212"/>
        <end position="223"/>
    </location>
</feature>
<dbReference type="SUPFAM" id="SSF56219">
    <property type="entry name" value="DNase I-like"/>
    <property type="match status" value="1"/>
</dbReference>
<dbReference type="AlphaFoldDB" id="A0AAD9L5F8"/>
<feature type="compositionally biased region" description="Basic and acidic residues" evidence="1">
    <location>
        <begin position="233"/>
        <end position="252"/>
    </location>
</feature>
<evidence type="ECO:0000256" key="1">
    <source>
        <dbReference type="SAM" id="MobiDB-lite"/>
    </source>
</evidence>
<feature type="region of interest" description="Disordered" evidence="1">
    <location>
        <begin position="1"/>
        <end position="327"/>
    </location>
</feature>
<feature type="compositionally biased region" description="Polar residues" evidence="1">
    <location>
        <begin position="434"/>
        <end position="460"/>
    </location>
</feature>
<dbReference type="PANTHER" id="PTHR12121">
    <property type="entry name" value="CARBON CATABOLITE REPRESSOR PROTEIN 4"/>
    <property type="match status" value="1"/>
</dbReference>
<reference evidence="3" key="1">
    <citation type="journal article" date="2023" name="Mol. Biol. Evol.">
        <title>Third-Generation Sequencing Reveals the Adaptive Role of the Epigenome in Three Deep-Sea Polychaetes.</title>
        <authorList>
            <person name="Perez M."/>
            <person name="Aroh O."/>
            <person name="Sun Y."/>
            <person name="Lan Y."/>
            <person name="Juniper S.K."/>
            <person name="Young C.R."/>
            <person name="Angers B."/>
            <person name="Qian P.Y."/>
        </authorList>
    </citation>
    <scope>NUCLEOTIDE SEQUENCE</scope>
    <source>
        <strain evidence="3">R07B-5</strain>
    </source>
</reference>
<dbReference type="Proteomes" id="UP001209878">
    <property type="component" value="Unassembled WGS sequence"/>
</dbReference>
<dbReference type="GO" id="GO:0000175">
    <property type="term" value="F:3'-5'-RNA exonuclease activity"/>
    <property type="evidence" value="ECO:0007669"/>
    <property type="project" value="TreeGrafter"/>
</dbReference>
<evidence type="ECO:0000259" key="2">
    <source>
        <dbReference type="Pfam" id="PF03372"/>
    </source>
</evidence>
<feature type="region of interest" description="Disordered" evidence="1">
    <location>
        <begin position="430"/>
        <end position="460"/>
    </location>
</feature>
<feature type="compositionally biased region" description="Basic and acidic residues" evidence="1">
    <location>
        <begin position="104"/>
        <end position="115"/>
    </location>
</feature>
<dbReference type="EMBL" id="JAODUO010000306">
    <property type="protein sequence ID" value="KAK2183552.1"/>
    <property type="molecule type" value="Genomic_DNA"/>
</dbReference>